<protein>
    <submittedName>
        <fullName evidence="12">Uncharacterized protein</fullName>
    </submittedName>
</protein>
<dbReference type="PANTHER" id="PTHR31269">
    <property type="entry name" value="S-TYPE ANION CHANNEL SLAH3"/>
    <property type="match status" value="1"/>
</dbReference>
<evidence type="ECO:0000256" key="8">
    <source>
        <dbReference type="ARBA" id="ARBA00023065"/>
    </source>
</evidence>
<feature type="compositionally biased region" description="Basic and acidic residues" evidence="10">
    <location>
        <begin position="20"/>
        <end position="42"/>
    </location>
</feature>
<feature type="transmembrane region" description="Helical" evidence="11">
    <location>
        <begin position="425"/>
        <end position="446"/>
    </location>
</feature>
<evidence type="ECO:0000256" key="2">
    <source>
        <dbReference type="ARBA" id="ARBA00004236"/>
    </source>
</evidence>
<comment type="subcellular location">
    <subcellularLocation>
        <location evidence="2">Cell membrane</location>
    </subcellularLocation>
    <subcellularLocation>
        <location evidence="1">Endomembrane system</location>
        <topology evidence="1">Multi-pass membrane protein</topology>
    </subcellularLocation>
</comment>
<feature type="transmembrane region" description="Helical" evidence="11">
    <location>
        <begin position="362"/>
        <end position="382"/>
    </location>
</feature>
<dbReference type="Pfam" id="PF03595">
    <property type="entry name" value="SLAC1"/>
    <property type="match status" value="1"/>
</dbReference>
<feature type="transmembrane region" description="Helical" evidence="11">
    <location>
        <begin position="234"/>
        <end position="258"/>
    </location>
</feature>
<dbReference type="InterPro" id="IPR038665">
    <property type="entry name" value="Voltage-dep_anion_channel_sf"/>
</dbReference>
<evidence type="ECO:0000313" key="13">
    <source>
        <dbReference type="Proteomes" id="UP001327560"/>
    </source>
</evidence>
<evidence type="ECO:0000256" key="4">
    <source>
        <dbReference type="ARBA" id="ARBA00022448"/>
    </source>
</evidence>
<organism evidence="12 13">
    <name type="scientific">Canna indica</name>
    <name type="common">Indian-shot</name>
    <dbReference type="NCBI Taxonomy" id="4628"/>
    <lineage>
        <taxon>Eukaryota</taxon>
        <taxon>Viridiplantae</taxon>
        <taxon>Streptophyta</taxon>
        <taxon>Embryophyta</taxon>
        <taxon>Tracheophyta</taxon>
        <taxon>Spermatophyta</taxon>
        <taxon>Magnoliopsida</taxon>
        <taxon>Liliopsida</taxon>
        <taxon>Zingiberales</taxon>
        <taxon>Cannaceae</taxon>
        <taxon>Canna</taxon>
    </lineage>
</organism>
<name>A0AAQ3QHW2_9LILI</name>
<evidence type="ECO:0000256" key="1">
    <source>
        <dbReference type="ARBA" id="ARBA00004127"/>
    </source>
</evidence>
<evidence type="ECO:0000256" key="10">
    <source>
        <dbReference type="SAM" id="MobiDB-lite"/>
    </source>
</evidence>
<dbReference type="GO" id="GO:0006873">
    <property type="term" value="P:intracellular monoatomic ion homeostasis"/>
    <property type="evidence" value="ECO:0007669"/>
    <property type="project" value="InterPro"/>
</dbReference>
<evidence type="ECO:0000256" key="9">
    <source>
        <dbReference type="ARBA" id="ARBA00023136"/>
    </source>
</evidence>
<accession>A0AAQ3QHW2</accession>
<dbReference type="Proteomes" id="UP001327560">
    <property type="component" value="Chromosome 6"/>
</dbReference>
<dbReference type="Gene3D" id="1.50.10.150">
    <property type="entry name" value="Voltage-dependent anion channel"/>
    <property type="match status" value="1"/>
</dbReference>
<sequence length="502" mass="54940">METTFDRQISLERGIGVIEVEKEKEKEKEKEAGKGSYRDKAPPHILSQNGSRSGVVGATSGIFAMEKEVGSTRSPRGQATPRVLTPNGKNYLGGPGATSGTGDQRKGDFSMFRTKSTLGMVSRQNSFLLMRRDTEQDHQQQADGISAAAGTDDMVHGSVPAGRYFAALRGPELDQVRDYEDILLPKDEVWPFLLRFPIGCFGVSLGIGSLANLWGALALSPAMAFLQINLDIHFALWLLTLAVFISVAITYTLKCIFYFEAIRREYYHPVRVNFFFAPWVGCMFLAMGAPRRLAPERLHPAVWCCLITPVIILELKMYGQWLSGGKHRLSKVANPSSHLAVVGNFIGAMLAAKVGWLEAGKFLWAVGLAHYLCVFVTLYQRLPSSEALPKELHPVYSMFIATPMAASISWSLIHGRFDEVSRIFYFTALFLYCTLLILVGVVVVHISPDDGVDGYHQVRGRGAVRVEQGAGGGPLVAVVDDRVGDAGVDSAPCISLAIVVPE</sequence>
<evidence type="ECO:0000256" key="6">
    <source>
        <dbReference type="ARBA" id="ARBA00022692"/>
    </source>
</evidence>
<dbReference type="GO" id="GO:0008308">
    <property type="term" value="F:voltage-gated monoatomic anion channel activity"/>
    <property type="evidence" value="ECO:0007669"/>
    <property type="project" value="InterPro"/>
</dbReference>
<keyword evidence="6 11" id="KW-0812">Transmembrane</keyword>
<dbReference type="GO" id="GO:0012505">
    <property type="term" value="C:endomembrane system"/>
    <property type="evidence" value="ECO:0007669"/>
    <property type="project" value="UniProtKB-SubCell"/>
</dbReference>
<keyword evidence="9 11" id="KW-0472">Membrane</keyword>
<evidence type="ECO:0000256" key="3">
    <source>
        <dbReference type="ARBA" id="ARBA00007808"/>
    </source>
</evidence>
<reference evidence="12 13" key="1">
    <citation type="submission" date="2023-10" db="EMBL/GenBank/DDBJ databases">
        <title>Chromosome-scale genome assembly provides insights into flower coloration mechanisms of Canna indica.</title>
        <authorList>
            <person name="Li C."/>
        </authorList>
    </citation>
    <scope>NUCLEOTIDE SEQUENCE [LARGE SCALE GENOMIC DNA]</scope>
    <source>
        <tissue evidence="12">Flower</tissue>
    </source>
</reference>
<dbReference type="InterPro" id="IPR004695">
    <property type="entry name" value="SLAC1/Mae1/Ssu1/TehA"/>
</dbReference>
<evidence type="ECO:0000256" key="11">
    <source>
        <dbReference type="SAM" id="Phobius"/>
    </source>
</evidence>
<feature type="transmembrane region" description="Helical" evidence="11">
    <location>
        <begin position="339"/>
        <end position="356"/>
    </location>
</feature>
<keyword evidence="8" id="KW-0406">Ion transport</keyword>
<evidence type="ECO:0000256" key="7">
    <source>
        <dbReference type="ARBA" id="ARBA00022989"/>
    </source>
</evidence>
<dbReference type="GO" id="GO:0005886">
    <property type="term" value="C:plasma membrane"/>
    <property type="evidence" value="ECO:0007669"/>
    <property type="project" value="UniProtKB-SubCell"/>
</dbReference>
<feature type="region of interest" description="Disordered" evidence="10">
    <location>
        <begin position="20"/>
        <end position="53"/>
    </location>
</feature>
<gene>
    <name evidence="12" type="ORF">Cni_G18760</name>
</gene>
<feature type="transmembrane region" description="Helical" evidence="11">
    <location>
        <begin position="394"/>
        <end position="413"/>
    </location>
</feature>
<proteinExistence type="inferred from homology"/>
<feature type="region of interest" description="Disordered" evidence="10">
    <location>
        <begin position="68"/>
        <end position="108"/>
    </location>
</feature>
<evidence type="ECO:0000256" key="5">
    <source>
        <dbReference type="ARBA" id="ARBA00022475"/>
    </source>
</evidence>
<dbReference type="PANTHER" id="PTHR31269:SF11">
    <property type="entry name" value="GUARD CELL S-TYPE ANION CHANNEL SLAC1"/>
    <property type="match status" value="1"/>
</dbReference>
<keyword evidence="7 11" id="KW-1133">Transmembrane helix</keyword>
<dbReference type="AlphaFoldDB" id="A0AAQ3QHW2"/>
<evidence type="ECO:0000313" key="12">
    <source>
        <dbReference type="EMBL" id="WOL10006.1"/>
    </source>
</evidence>
<dbReference type="InterPro" id="IPR030183">
    <property type="entry name" value="SLAC/SLAH"/>
</dbReference>
<feature type="transmembrane region" description="Helical" evidence="11">
    <location>
        <begin position="192"/>
        <end position="214"/>
    </location>
</feature>
<dbReference type="CDD" id="cd09323">
    <property type="entry name" value="TDT_SLAC1_like"/>
    <property type="match status" value="1"/>
</dbReference>
<keyword evidence="4" id="KW-0813">Transport</keyword>
<comment type="similarity">
    <text evidence="3">Belongs to the SLAC1 S-type anion channel family.</text>
</comment>
<keyword evidence="13" id="KW-1185">Reference proteome</keyword>
<dbReference type="EMBL" id="CP136895">
    <property type="protein sequence ID" value="WOL10006.1"/>
    <property type="molecule type" value="Genomic_DNA"/>
</dbReference>
<feature type="transmembrane region" description="Helical" evidence="11">
    <location>
        <begin position="270"/>
        <end position="288"/>
    </location>
</feature>
<keyword evidence="5" id="KW-1003">Cell membrane</keyword>
<dbReference type="GO" id="GO:0090332">
    <property type="term" value="P:stomatal closure"/>
    <property type="evidence" value="ECO:0007669"/>
    <property type="project" value="TreeGrafter"/>
</dbReference>